<evidence type="ECO:0000313" key="2">
    <source>
        <dbReference type="EMBL" id="GMH95660.1"/>
    </source>
</evidence>
<gene>
    <name evidence="2" type="ORF">TrST_g6406</name>
</gene>
<dbReference type="EMBL" id="BRXY01000448">
    <property type="protein sequence ID" value="GMH95660.1"/>
    <property type="molecule type" value="Genomic_DNA"/>
</dbReference>
<accession>A0A9W7EYZ3</accession>
<dbReference type="Gene3D" id="1.10.472.80">
    <property type="entry name" value="Ypt/Rab-GAP domain of gyp1p, domain 3"/>
    <property type="match status" value="1"/>
</dbReference>
<keyword evidence="1" id="KW-0175">Coiled coil</keyword>
<feature type="coiled-coil region" evidence="1">
    <location>
        <begin position="283"/>
        <end position="324"/>
    </location>
</feature>
<comment type="caution">
    <text evidence="2">The sequence shown here is derived from an EMBL/GenBank/DDBJ whole genome shotgun (WGS) entry which is preliminary data.</text>
</comment>
<proteinExistence type="predicted"/>
<evidence type="ECO:0000256" key="1">
    <source>
        <dbReference type="SAM" id="Coils"/>
    </source>
</evidence>
<organism evidence="2 3">
    <name type="scientific">Triparma strigata</name>
    <dbReference type="NCBI Taxonomy" id="1606541"/>
    <lineage>
        <taxon>Eukaryota</taxon>
        <taxon>Sar</taxon>
        <taxon>Stramenopiles</taxon>
        <taxon>Ochrophyta</taxon>
        <taxon>Bolidophyceae</taxon>
        <taxon>Parmales</taxon>
        <taxon>Triparmaceae</taxon>
        <taxon>Triparma</taxon>
    </lineage>
</organism>
<dbReference type="AlphaFoldDB" id="A0A9W7EYZ3"/>
<dbReference type="Proteomes" id="UP001165085">
    <property type="component" value="Unassembled WGS sequence"/>
</dbReference>
<keyword evidence="3" id="KW-1185">Reference proteome</keyword>
<evidence type="ECO:0000313" key="3">
    <source>
        <dbReference type="Proteomes" id="UP001165085"/>
    </source>
</evidence>
<sequence length="346" mass="39860">MILGTNVNEEYNLKMVDYWKPGIEGMRGSCYHFEVLGRRREEEVWRKFDGGNFRLSDCWVAKGFLTMEMYDGEVENLGELVDFVVGEGRVAILKLGLYRLSQKASEIMSSEIEDIGSILRRRSLEDSTFVKNAIAHSKFSEVDLRKLDKELEKIILQEQIDNVNTPGKPEKVNPFNGNMWSNRYGKISSDYPSKILVDAKMYFRDLDVRASEESLVLRDKITSYSRRVSLVHDKILKGKVELLEKVETVEDEVKEKNRIRGKTEEVQRNGGDPSKVTALAKKMMKVERNLEKKINLRESALQNLQELQVELAEITDKKDALCKALEVVLDQKVGEKEMALERLLEM</sequence>
<reference evidence="3" key="1">
    <citation type="journal article" date="2023" name="Commun. Biol.">
        <title>Genome analysis of Parmales, the sister group of diatoms, reveals the evolutionary specialization of diatoms from phago-mixotrophs to photoautotrophs.</title>
        <authorList>
            <person name="Ban H."/>
            <person name="Sato S."/>
            <person name="Yoshikawa S."/>
            <person name="Yamada K."/>
            <person name="Nakamura Y."/>
            <person name="Ichinomiya M."/>
            <person name="Sato N."/>
            <person name="Blanc-Mathieu R."/>
            <person name="Endo H."/>
            <person name="Kuwata A."/>
            <person name="Ogata H."/>
        </authorList>
    </citation>
    <scope>NUCLEOTIDE SEQUENCE [LARGE SCALE GENOMIC DNA]</scope>
    <source>
        <strain evidence="3">NIES 3701</strain>
    </source>
</reference>
<protein>
    <submittedName>
        <fullName evidence="2">Uncharacterized protein</fullName>
    </submittedName>
</protein>
<name>A0A9W7EYZ3_9STRA</name>